<gene>
    <name evidence="6" type="ORF">NDI56_17460</name>
</gene>
<dbReference type="InterPro" id="IPR006656">
    <property type="entry name" value="Mopterin_OxRdtase"/>
</dbReference>
<dbReference type="RefSeq" id="WP_310920998.1">
    <property type="nucleotide sequence ID" value="NZ_JAMQON010000005.1"/>
</dbReference>
<dbReference type="Pfam" id="PF00384">
    <property type="entry name" value="Molybdopterin"/>
    <property type="match status" value="1"/>
</dbReference>
<keyword evidence="3" id="KW-0408">Iron</keyword>
<dbReference type="SMART" id="SM00926">
    <property type="entry name" value="Molybdop_Fe4S4"/>
    <property type="match status" value="1"/>
</dbReference>
<reference evidence="6 7" key="1">
    <citation type="submission" date="2022-06" db="EMBL/GenBank/DDBJ databases">
        <title>Haloarcula sp. a new haloarchaeum isolate from saline soil.</title>
        <authorList>
            <person name="Strakova D."/>
            <person name="Galisteo C."/>
            <person name="Sanchez-Porro C."/>
            <person name="Ventosa A."/>
        </authorList>
    </citation>
    <scope>NUCLEOTIDE SEQUENCE [LARGE SCALE GENOMIC DNA]</scope>
    <source>
        <strain evidence="6 7">S1CR25-12</strain>
    </source>
</reference>
<dbReference type="SUPFAM" id="SSF53706">
    <property type="entry name" value="Formate dehydrogenase/DMSO reductase, domains 1-3"/>
    <property type="match status" value="1"/>
</dbReference>
<keyword evidence="7" id="KW-1185">Reference proteome</keyword>
<accession>A0ABU2FG14</accession>
<evidence type="ECO:0000313" key="6">
    <source>
        <dbReference type="EMBL" id="MDS0261191.1"/>
    </source>
</evidence>
<dbReference type="Pfam" id="PF01568">
    <property type="entry name" value="Molydop_binding"/>
    <property type="match status" value="1"/>
</dbReference>
<dbReference type="InterPro" id="IPR006963">
    <property type="entry name" value="Mopterin_OxRdtase_4Fe-4S_dom"/>
</dbReference>
<dbReference type="PANTHER" id="PTHR43105:SF10">
    <property type="entry name" value="NADH-QUINONE OXIDOREDUCTASE SUBUNIT G"/>
    <property type="match status" value="1"/>
</dbReference>
<dbReference type="InterPro" id="IPR006657">
    <property type="entry name" value="MoPterin_dinucl-bd_dom"/>
</dbReference>
<dbReference type="EMBL" id="JAMQON010000005">
    <property type="protein sequence ID" value="MDS0261191.1"/>
    <property type="molecule type" value="Genomic_DNA"/>
</dbReference>
<evidence type="ECO:0000256" key="2">
    <source>
        <dbReference type="ARBA" id="ARBA00022723"/>
    </source>
</evidence>
<dbReference type="Proteomes" id="UP001259659">
    <property type="component" value="Unassembled WGS sequence"/>
</dbReference>
<dbReference type="Gene3D" id="3.40.228.10">
    <property type="entry name" value="Dimethylsulfoxide Reductase, domain 2"/>
    <property type="match status" value="1"/>
</dbReference>
<evidence type="ECO:0000259" key="5">
    <source>
        <dbReference type="SMART" id="SM00926"/>
    </source>
</evidence>
<dbReference type="PANTHER" id="PTHR43105">
    <property type="entry name" value="RESPIRATORY NITRATE REDUCTASE"/>
    <property type="match status" value="1"/>
</dbReference>
<name>A0ABU2FG14_9EURY</name>
<dbReference type="Gene3D" id="3.40.50.740">
    <property type="match status" value="1"/>
</dbReference>
<comment type="caution">
    <text evidence="6">The sequence shown here is derived from an EMBL/GenBank/DDBJ whole genome shotgun (WGS) entry which is preliminary data.</text>
</comment>
<keyword evidence="4" id="KW-0411">Iron-sulfur</keyword>
<evidence type="ECO:0000256" key="4">
    <source>
        <dbReference type="ARBA" id="ARBA00023014"/>
    </source>
</evidence>
<feature type="domain" description="4Fe-4S Mo/W bis-MGD-type" evidence="5">
    <location>
        <begin position="2"/>
        <end position="52"/>
    </location>
</feature>
<keyword evidence="1" id="KW-0004">4Fe-4S</keyword>
<proteinExistence type="predicted"/>
<protein>
    <submittedName>
        <fullName evidence="6">Molybdopterin-dependent oxidoreductase</fullName>
    </submittedName>
</protein>
<keyword evidence="2" id="KW-0479">Metal-binding</keyword>
<dbReference type="SUPFAM" id="SSF50692">
    <property type="entry name" value="ADC-like"/>
    <property type="match status" value="1"/>
</dbReference>
<evidence type="ECO:0000256" key="1">
    <source>
        <dbReference type="ARBA" id="ARBA00022485"/>
    </source>
</evidence>
<dbReference type="InterPro" id="IPR050123">
    <property type="entry name" value="Prok_molybdopt-oxidoreductase"/>
</dbReference>
<sequence length="639" mass="67024">MTERATTVCPLCGVGCRLKAGDGGRARGVPGPANPEGRLCSKGVGAFDVGDDRVTEPLVRRDGRLRPVSWATALDRAAEGLRAVRTAVGSDGLAFLGAPHCTNEENYLLQKIARTLGTNNVDNRARLCHVSAARTLAERLGWPATTNSLADVREADVVIVAGANPAERQPIAFNSFVRPAVRDGTTLVHVDPVANETTRLADYHVAPRPGRDATVFDLFSARLLADGDGVDRSFVADRTRGFDRFGESMADYDRERAVSAAGVDADSVARVGDELAAADTIAAMVGTGIEGGDGETAAALLDLLLLTGSVGRPGTGLFVLRGLANEQGAVDAGCVPDYLPGYQPVTERAARDRVADEWGVTPPSTPGKNARELLAAFGEGVRGALVVGENPAVSKREREWLQRRLDGLDTLVVVDIMPNSTTEHADVVLPAAAGVEKSGSLTNLERRVQRFPRAATAPGDARPDLDILSELGARLTGKPASFDYDGPEAVFDELSRVAPTHAGIAYADLDAGGRQWPFDSDGVLYRATFDTDDGLAAFGTARSVPERDSADSLRLVTGGRTSEFADDSAATAVLRLAAADAAERNIDAGDEVIVTDGVTEVVATAQVDEGTRSGTVYLPAIVADPLLRSGGSTVRLDPA</sequence>
<dbReference type="InterPro" id="IPR009010">
    <property type="entry name" value="Asp_de-COase-like_dom_sf"/>
</dbReference>
<dbReference type="Gene3D" id="2.40.40.20">
    <property type="match status" value="1"/>
</dbReference>
<evidence type="ECO:0000256" key="3">
    <source>
        <dbReference type="ARBA" id="ARBA00023004"/>
    </source>
</evidence>
<evidence type="ECO:0000313" key="7">
    <source>
        <dbReference type="Proteomes" id="UP001259659"/>
    </source>
</evidence>
<organism evidence="6 7">
    <name type="scientific">Haloarcula saliterrae</name>
    <dbReference type="NCBI Taxonomy" id="2950534"/>
    <lineage>
        <taxon>Archaea</taxon>
        <taxon>Methanobacteriati</taxon>
        <taxon>Methanobacteriota</taxon>
        <taxon>Stenosarchaea group</taxon>
        <taxon>Halobacteria</taxon>
        <taxon>Halobacteriales</taxon>
        <taxon>Haloarculaceae</taxon>
        <taxon>Haloarcula</taxon>
    </lineage>
</organism>